<evidence type="ECO:0000256" key="4">
    <source>
        <dbReference type="ARBA" id="ARBA00010739"/>
    </source>
</evidence>
<dbReference type="FunFam" id="2.40.100.10:FF:000015">
    <property type="entry name" value="Peptidyl-prolyl cis-trans isomerase"/>
    <property type="match status" value="1"/>
</dbReference>
<feature type="region of interest" description="Disordered" evidence="11">
    <location>
        <begin position="172"/>
        <end position="193"/>
    </location>
</feature>
<dbReference type="GO" id="GO:0003723">
    <property type="term" value="F:RNA binding"/>
    <property type="evidence" value="ECO:0007669"/>
    <property type="project" value="UniProtKB-UniRule"/>
</dbReference>
<dbReference type="PANTHER" id="PTHR45843">
    <property type="entry name" value="PEPTIDYL-PROLYL CIS-TRANS ISOMERASE-LIKE 4"/>
    <property type="match status" value="1"/>
</dbReference>
<dbReference type="GeneID" id="25031562"/>
<dbReference type="OMA" id="APKCCEN"/>
<dbReference type="PROSITE" id="PS50072">
    <property type="entry name" value="CSA_PPIASE_2"/>
    <property type="match status" value="1"/>
</dbReference>
<gene>
    <name evidence="14" type="ORF">SOCG_02586</name>
</gene>
<dbReference type="SUPFAM" id="SSF54928">
    <property type="entry name" value="RNA-binding domain, RBD"/>
    <property type="match status" value="1"/>
</dbReference>
<comment type="function">
    <text evidence="2 10">PPIases accelerate the folding of proteins. It catalyzes the cis-trans isomerization of proline imidic peptide bonds in oligopeptides.</text>
</comment>
<dbReference type="Pfam" id="PF00076">
    <property type="entry name" value="RRM_1"/>
    <property type="match status" value="1"/>
</dbReference>
<evidence type="ECO:0000313" key="14">
    <source>
        <dbReference type="EMBL" id="EPX75109.1"/>
    </source>
</evidence>
<sequence length="443" mass="51907">MSVLIETTVGDIVIDLLTEEAPLACENFLKLCKLKYYNFSPFYNIQKNYTCQTGDPIGTTGDGGRSIWNLLNVGDRFFPAEFHPNLSHDRAGTVSMSTASISVDHEESLVCGSQFLITFADHLESLDGRYPIFGRVAEGFDTLQKINDAICDDDGQPFKDIRIKHTILLDDPFPDPPHFEEPSRSPSPTPQQLATVRIGEEERLVSEEDDENKFERDQEKEAEAEAVTLEMVGDLPFAHVAPPENVLFVCKLNPVTQDDDLELIFSRFGKINSCQIIRDKETGNSLQYAFIEFDNKDSVEKAYFKMQNVLIDDARIHVDFSQSVSRYRQQLRRSQTQAHSYSRPRSRSPDYRRRERDTSYPRHSRERSEYRPRRSSQHFEQDREYVRRRKHEGSSRRFNNDDNDDRYYRRRSRYDDDRDSYRSRNDSYRHGRRREYEGPRRPY</sequence>
<name>S9RMG6_SCHOY</name>
<dbReference type="PRINTS" id="PR00153">
    <property type="entry name" value="CSAPPISMRASE"/>
</dbReference>
<evidence type="ECO:0000256" key="5">
    <source>
        <dbReference type="ARBA" id="ARBA00022884"/>
    </source>
</evidence>
<evidence type="ECO:0000256" key="11">
    <source>
        <dbReference type="SAM" id="MobiDB-lite"/>
    </source>
</evidence>
<dbReference type="InterPro" id="IPR029000">
    <property type="entry name" value="Cyclophilin-like_dom_sf"/>
</dbReference>
<keyword evidence="5 9" id="KW-0694">RNA-binding</keyword>
<feature type="compositionally biased region" description="Basic and acidic residues" evidence="11">
    <location>
        <begin position="413"/>
        <end position="443"/>
    </location>
</feature>
<evidence type="ECO:0000256" key="7">
    <source>
        <dbReference type="ARBA" id="ARBA00023235"/>
    </source>
</evidence>
<dbReference type="Proteomes" id="UP000016088">
    <property type="component" value="Unassembled WGS sequence"/>
</dbReference>
<evidence type="ECO:0000256" key="2">
    <source>
        <dbReference type="ARBA" id="ARBA00002388"/>
    </source>
</evidence>
<dbReference type="Gene3D" id="2.40.100.10">
    <property type="entry name" value="Cyclophilin-like"/>
    <property type="match status" value="1"/>
</dbReference>
<dbReference type="Pfam" id="PF00160">
    <property type="entry name" value="Pro_isomerase"/>
    <property type="match status" value="1"/>
</dbReference>
<dbReference type="InterPro" id="IPR000504">
    <property type="entry name" value="RRM_dom"/>
</dbReference>
<dbReference type="InterPro" id="IPR002130">
    <property type="entry name" value="Cyclophilin-type_PPIase_dom"/>
</dbReference>
<protein>
    <recommendedName>
        <fullName evidence="10">Peptidyl-prolyl cis-trans isomerase</fullName>
        <shortName evidence="10">PPIase</shortName>
        <ecNumber evidence="10">5.2.1.8</ecNumber>
    </recommendedName>
</protein>
<keyword evidence="6 10" id="KW-0697">Rotamase</keyword>
<dbReference type="HOGENOM" id="CLU_018791_2_0_1"/>
<evidence type="ECO:0000259" key="12">
    <source>
        <dbReference type="PROSITE" id="PS50072"/>
    </source>
</evidence>
<feature type="domain" description="PPIase cyclophilin-type" evidence="12">
    <location>
        <begin position="6"/>
        <end position="168"/>
    </location>
</feature>
<dbReference type="GO" id="GO:0005634">
    <property type="term" value="C:nucleus"/>
    <property type="evidence" value="ECO:0007669"/>
    <property type="project" value="UniProtKB-SubCell"/>
</dbReference>
<reference evidence="14 15" key="1">
    <citation type="journal article" date="2011" name="Science">
        <title>Comparative functional genomics of the fission yeasts.</title>
        <authorList>
            <person name="Rhind N."/>
            <person name="Chen Z."/>
            <person name="Yassour M."/>
            <person name="Thompson D.A."/>
            <person name="Haas B.J."/>
            <person name="Habib N."/>
            <person name="Wapinski I."/>
            <person name="Roy S."/>
            <person name="Lin M.F."/>
            <person name="Heiman D.I."/>
            <person name="Young S.K."/>
            <person name="Furuya K."/>
            <person name="Guo Y."/>
            <person name="Pidoux A."/>
            <person name="Chen H.M."/>
            <person name="Robbertse B."/>
            <person name="Goldberg J.M."/>
            <person name="Aoki K."/>
            <person name="Bayne E.H."/>
            <person name="Berlin A.M."/>
            <person name="Desjardins C.A."/>
            <person name="Dobbs E."/>
            <person name="Dukaj L."/>
            <person name="Fan L."/>
            <person name="FitzGerald M.G."/>
            <person name="French C."/>
            <person name="Gujja S."/>
            <person name="Hansen K."/>
            <person name="Keifenheim D."/>
            <person name="Levin J.Z."/>
            <person name="Mosher R.A."/>
            <person name="Mueller C.A."/>
            <person name="Pfiffner J."/>
            <person name="Priest M."/>
            <person name="Russ C."/>
            <person name="Smialowska A."/>
            <person name="Swoboda P."/>
            <person name="Sykes S.M."/>
            <person name="Vaughn M."/>
            <person name="Vengrova S."/>
            <person name="Yoder R."/>
            <person name="Zeng Q."/>
            <person name="Allshire R."/>
            <person name="Baulcombe D."/>
            <person name="Birren B.W."/>
            <person name="Brown W."/>
            <person name="Ekwall K."/>
            <person name="Kellis M."/>
            <person name="Leatherwood J."/>
            <person name="Levin H."/>
            <person name="Margalit H."/>
            <person name="Martienssen R."/>
            <person name="Nieduszynski C.A."/>
            <person name="Spatafora J.W."/>
            <person name="Friedman N."/>
            <person name="Dalgaard J.Z."/>
            <person name="Baumann P."/>
            <person name="Niki H."/>
            <person name="Regev A."/>
            <person name="Nusbaum C."/>
        </authorList>
    </citation>
    <scope>NUCLEOTIDE SEQUENCE [LARGE SCALE GENOMIC DNA]</scope>
    <source>
        <strain evidence="15">yFS286</strain>
    </source>
</reference>
<keyword evidence="15" id="KW-1185">Reference proteome</keyword>
<accession>S9RMG6</accession>
<proteinExistence type="inferred from homology"/>
<dbReference type="GO" id="GO:0003755">
    <property type="term" value="F:peptidyl-prolyl cis-trans isomerase activity"/>
    <property type="evidence" value="ECO:0007669"/>
    <property type="project" value="UniProtKB-UniRule"/>
</dbReference>
<dbReference type="RefSeq" id="XP_013016532.1">
    <property type="nucleotide sequence ID" value="XM_013161078.1"/>
</dbReference>
<feature type="compositionally biased region" description="Polar residues" evidence="11">
    <location>
        <begin position="328"/>
        <end position="339"/>
    </location>
</feature>
<dbReference type="CDD" id="cd01921">
    <property type="entry name" value="cyclophilin_RRM"/>
    <property type="match status" value="1"/>
</dbReference>
<dbReference type="VEuPathDB" id="FungiDB:SOCG_02586"/>
<dbReference type="InterPro" id="IPR035538">
    <property type="entry name" value="Cyclophilin_PPIL4"/>
</dbReference>
<keyword evidence="7 10" id="KW-0413">Isomerase</keyword>
<organism evidence="14 15">
    <name type="scientific">Schizosaccharomyces octosporus (strain yFS286)</name>
    <name type="common">Fission yeast</name>
    <name type="synonym">Octosporomyces octosporus</name>
    <dbReference type="NCBI Taxonomy" id="483514"/>
    <lineage>
        <taxon>Eukaryota</taxon>
        <taxon>Fungi</taxon>
        <taxon>Dikarya</taxon>
        <taxon>Ascomycota</taxon>
        <taxon>Taphrinomycotina</taxon>
        <taxon>Schizosaccharomycetes</taxon>
        <taxon>Schizosaccharomycetales</taxon>
        <taxon>Schizosaccharomycetaceae</taxon>
        <taxon>Schizosaccharomyces</taxon>
    </lineage>
</organism>
<dbReference type="PROSITE" id="PS50102">
    <property type="entry name" value="RRM"/>
    <property type="match status" value="1"/>
</dbReference>
<comment type="similarity">
    <text evidence="4 10">Belongs to the cyclophilin-type PPIase family. PPIL4 subfamily.</text>
</comment>
<dbReference type="SMART" id="SM00360">
    <property type="entry name" value="RRM"/>
    <property type="match status" value="1"/>
</dbReference>
<evidence type="ECO:0000256" key="9">
    <source>
        <dbReference type="PROSITE-ProRule" id="PRU00176"/>
    </source>
</evidence>
<dbReference type="SUPFAM" id="SSF50891">
    <property type="entry name" value="Cyclophilin-like"/>
    <property type="match status" value="1"/>
</dbReference>
<dbReference type="GO" id="GO:0006357">
    <property type="term" value="P:regulation of transcription by RNA polymerase II"/>
    <property type="evidence" value="ECO:0007669"/>
    <property type="project" value="EnsemblFungi"/>
</dbReference>
<dbReference type="InterPro" id="IPR035979">
    <property type="entry name" value="RBD_domain_sf"/>
</dbReference>
<evidence type="ECO:0000259" key="13">
    <source>
        <dbReference type="PROSITE" id="PS50102"/>
    </source>
</evidence>
<comment type="subcellular location">
    <subcellularLocation>
        <location evidence="3 10">Nucleus</location>
    </subcellularLocation>
</comment>
<feature type="region of interest" description="Disordered" evidence="11">
    <location>
        <begin position="328"/>
        <end position="443"/>
    </location>
</feature>
<dbReference type="Gene3D" id="3.30.70.330">
    <property type="match status" value="1"/>
</dbReference>
<feature type="compositionally biased region" description="Polar residues" evidence="11">
    <location>
        <begin position="184"/>
        <end position="193"/>
    </location>
</feature>
<dbReference type="EC" id="5.2.1.8" evidence="10"/>
<dbReference type="InterPro" id="IPR012677">
    <property type="entry name" value="Nucleotide-bd_a/b_plait_sf"/>
</dbReference>
<dbReference type="PANTHER" id="PTHR45843:SF1">
    <property type="entry name" value="PEPTIDYL-PROLYL CIS-TRANS ISOMERASE-LIKE 4"/>
    <property type="match status" value="1"/>
</dbReference>
<evidence type="ECO:0000256" key="3">
    <source>
        <dbReference type="ARBA" id="ARBA00004123"/>
    </source>
</evidence>
<evidence type="ECO:0000256" key="1">
    <source>
        <dbReference type="ARBA" id="ARBA00000971"/>
    </source>
</evidence>
<dbReference type="CDD" id="cd12235">
    <property type="entry name" value="RRM_PPIL4"/>
    <property type="match status" value="1"/>
</dbReference>
<comment type="catalytic activity">
    <reaction evidence="1 10">
        <text>[protein]-peptidylproline (omega=180) = [protein]-peptidylproline (omega=0)</text>
        <dbReference type="Rhea" id="RHEA:16237"/>
        <dbReference type="Rhea" id="RHEA-COMP:10747"/>
        <dbReference type="Rhea" id="RHEA-COMP:10748"/>
        <dbReference type="ChEBI" id="CHEBI:83833"/>
        <dbReference type="ChEBI" id="CHEBI:83834"/>
        <dbReference type="EC" id="5.2.1.8"/>
    </reaction>
</comment>
<feature type="domain" description="RRM" evidence="13">
    <location>
        <begin position="245"/>
        <end position="323"/>
    </location>
</feature>
<dbReference type="AlphaFoldDB" id="S9RMG6"/>
<dbReference type="eggNOG" id="KOG0415">
    <property type="taxonomic scope" value="Eukaryota"/>
</dbReference>
<dbReference type="InterPro" id="IPR035542">
    <property type="entry name" value="CRIP"/>
</dbReference>
<feature type="compositionally biased region" description="Basic and acidic residues" evidence="11">
    <location>
        <begin position="347"/>
        <end position="360"/>
    </location>
</feature>
<feature type="region of interest" description="Disordered" evidence="11">
    <location>
        <begin position="200"/>
        <end position="219"/>
    </location>
</feature>
<dbReference type="OrthoDB" id="2083at2759"/>
<dbReference type="EMBL" id="KE503206">
    <property type="protein sequence ID" value="EPX75109.1"/>
    <property type="molecule type" value="Genomic_DNA"/>
</dbReference>
<evidence type="ECO:0000256" key="10">
    <source>
        <dbReference type="RuleBase" id="RU365081"/>
    </source>
</evidence>
<evidence type="ECO:0000256" key="6">
    <source>
        <dbReference type="ARBA" id="ARBA00023110"/>
    </source>
</evidence>
<keyword evidence="8 10" id="KW-0539">Nucleus</keyword>
<feature type="compositionally biased region" description="Basic and acidic residues" evidence="11">
    <location>
        <begin position="366"/>
        <end position="385"/>
    </location>
</feature>
<evidence type="ECO:0000256" key="8">
    <source>
        <dbReference type="ARBA" id="ARBA00023242"/>
    </source>
</evidence>
<dbReference type="GO" id="GO:0000785">
    <property type="term" value="C:chromatin"/>
    <property type="evidence" value="ECO:0007669"/>
    <property type="project" value="EnsemblFungi"/>
</dbReference>
<evidence type="ECO:0000313" key="15">
    <source>
        <dbReference type="Proteomes" id="UP000016088"/>
    </source>
</evidence>